<evidence type="ECO:0000313" key="25">
    <source>
        <dbReference type="Proteomes" id="UP000019184"/>
    </source>
</evidence>
<dbReference type="PANTHER" id="PTHR33751">
    <property type="entry name" value="CBB3-TYPE CYTOCHROME C OXIDASE SUBUNIT FIXP"/>
    <property type="match status" value="1"/>
</dbReference>
<dbReference type="GO" id="GO:0005506">
    <property type="term" value="F:iron ion binding"/>
    <property type="evidence" value="ECO:0007669"/>
    <property type="project" value="InterPro"/>
</dbReference>
<dbReference type="EMBL" id="CBTK010000113">
    <property type="protein sequence ID" value="CDH44960.1"/>
    <property type="molecule type" value="Genomic_DNA"/>
</dbReference>
<keyword evidence="7 19" id="KW-0349">Heme</keyword>
<dbReference type="UniPathway" id="UPA00705"/>
<organism evidence="24 25">
    <name type="scientific">Candidatus Contendobacter odensis Run_B_J11</name>
    <dbReference type="NCBI Taxonomy" id="1400861"/>
    <lineage>
        <taxon>Bacteria</taxon>
        <taxon>Pseudomonadati</taxon>
        <taxon>Pseudomonadota</taxon>
        <taxon>Gammaproteobacteria</taxon>
        <taxon>Candidatus Competibacteraceae</taxon>
        <taxon>Candidatus Contendibacter</taxon>
    </lineage>
</organism>
<feature type="domain" description="Cytochrome c" evidence="23">
    <location>
        <begin position="133"/>
        <end position="213"/>
    </location>
</feature>
<keyword evidence="9 22" id="KW-0812">Transmembrane</keyword>
<dbReference type="InterPro" id="IPR032858">
    <property type="entry name" value="CcoP_N"/>
</dbReference>
<evidence type="ECO:0000256" key="14">
    <source>
        <dbReference type="ARBA" id="ARBA00022989"/>
    </source>
</evidence>
<keyword evidence="12 19" id="KW-0375">Hydrogen ion transport</keyword>
<keyword evidence="15 19" id="KW-0560">Oxidoreductase</keyword>
<evidence type="ECO:0000256" key="20">
    <source>
        <dbReference type="PIRSR" id="PIRSR000006-1"/>
    </source>
</evidence>
<accession>A0A7U7GAP1</accession>
<dbReference type="InterPro" id="IPR004678">
    <property type="entry name" value="Cyt_c_oxidase_cbb3_su3"/>
</dbReference>
<dbReference type="GO" id="GO:0009055">
    <property type="term" value="F:electron transfer activity"/>
    <property type="evidence" value="ECO:0007669"/>
    <property type="project" value="InterPro"/>
</dbReference>
<dbReference type="GO" id="GO:0005886">
    <property type="term" value="C:plasma membrane"/>
    <property type="evidence" value="ECO:0007669"/>
    <property type="project" value="UniProtKB-SubCell"/>
</dbReference>
<keyword evidence="10 19" id="KW-0479">Metal-binding</keyword>
<evidence type="ECO:0000256" key="2">
    <source>
        <dbReference type="ARBA" id="ARBA00004673"/>
    </source>
</evidence>
<feature type="binding site" description="covalent" evidence="21">
    <location>
        <position position="149"/>
    </location>
    <ligand>
        <name>heme c</name>
        <dbReference type="ChEBI" id="CHEBI:61717"/>
        <label>1</label>
    </ligand>
</feature>
<feature type="binding site" description="covalent" evidence="21">
    <location>
        <position position="239"/>
    </location>
    <ligand>
        <name>heme c</name>
        <dbReference type="ChEBI" id="CHEBI:61717"/>
        <label>2</label>
    </ligand>
</feature>
<evidence type="ECO:0000256" key="1">
    <source>
        <dbReference type="ARBA" id="ARBA00004533"/>
    </source>
</evidence>
<dbReference type="Gene3D" id="6.10.280.130">
    <property type="match status" value="1"/>
</dbReference>
<dbReference type="OrthoDB" id="9811281at2"/>
<dbReference type="GO" id="GO:0020037">
    <property type="term" value="F:heme binding"/>
    <property type="evidence" value="ECO:0007669"/>
    <property type="project" value="InterPro"/>
</dbReference>
<comment type="function">
    <text evidence="19">C-type cytochrome. Part of the cbb3-type cytochrome c oxidase complex.</text>
</comment>
<dbReference type="InterPro" id="IPR009056">
    <property type="entry name" value="Cyt_c-like_dom"/>
</dbReference>
<feature type="domain" description="Cytochrome c" evidence="23">
    <location>
        <begin position="220"/>
        <end position="315"/>
    </location>
</feature>
<evidence type="ECO:0000256" key="9">
    <source>
        <dbReference type="ARBA" id="ARBA00022692"/>
    </source>
</evidence>
<dbReference type="Gene3D" id="1.10.760.10">
    <property type="entry name" value="Cytochrome c-like domain"/>
    <property type="match status" value="2"/>
</dbReference>
<feature type="binding site" description="axial binding residue" evidence="20">
    <location>
        <position position="240"/>
    </location>
    <ligand>
        <name>heme c</name>
        <dbReference type="ChEBI" id="CHEBI:61717"/>
        <label>2</label>
    </ligand>
    <ligandPart>
        <name>Fe</name>
        <dbReference type="ChEBI" id="CHEBI:18248"/>
    </ligandPart>
</feature>
<comment type="similarity">
    <text evidence="3 19">Belongs to the CcoP / FixP family.</text>
</comment>
<dbReference type="SUPFAM" id="SSF46626">
    <property type="entry name" value="Cytochrome c"/>
    <property type="match status" value="2"/>
</dbReference>
<comment type="pathway">
    <text evidence="2 19">Energy metabolism; oxidative phosphorylation.</text>
</comment>
<proteinExistence type="inferred from homology"/>
<keyword evidence="13 19" id="KW-0249">Electron transport</keyword>
<dbReference type="PROSITE" id="PS51007">
    <property type="entry name" value="CYTC"/>
    <property type="match status" value="2"/>
</dbReference>
<feature type="transmembrane region" description="Helical" evidence="22">
    <location>
        <begin position="36"/>
        <end position="54"/>
    </location>
</feature>
<dbReference type="PIRSF" id="PIRSF000006">
    <property type="entry name" value="Cbb3-Cox_fixP"/>
    <property type="match status" value="1"/>
</dbReference>
<evidence type="ECO:0000256" key="8">
    <source>
        <dbReference type="ARBA" id="ARBA00022660"/>
    </source>
</evidence>
<dbReference type="InterPro" id="IPR036909">
    <property type="entry name" value="Cyt_c-like_dom_sf"/>
</dbReference>
<keyword evidence="6 19" id="KW-0997">Cell inner membrane</keyword>
<dbReference type="NCBIfam" id="TIGR00782">
    <property type="entry name" value="ccoP"/>
    <property type="match status" value="1"/>
</dbReference>
<dbReference type="Pfam" id="PF14715">
    <property type="entry name" value="FixP_N"/>
    <property type="match status" value="1"/>
</dbReference>
<evidence type="ECO:0000256" key="18">
    <source>
        <dbReference type="ARBA" id="ARBA00023136"/>
    </source>
</evidence>
<keyword evidence="11" id="KW-0677">Repeat</keyword>
<keyword evidence="4 19" id="KW-0813">Transport</keyword>
<evidence type="ECO:0000256" key="17">
    <source>
        <dbReference type="ARBA" id="ARBA00023065"/>
    </source>
</evidence>
<evidence type="ECO:0000256" key="3">
    <source>
        <dbReference type="ARBA" id="ARBA00006113"/>
    </source>
</evidence>
<sequence length="318" mass="34823">MSDNTLNTQQQSGAVQTTGHAWDSDLQEYNNPLPRWWLWCFYGTAIFSVLYWFFYPSWPVGNSWIKGFGTVSYTITDKATGKAQERESRWNTRALLLEDLGDAANDPQRKAMLAKVQTASYDQIIKDPKMMAFVRSVGKGLFGDNCAACHGSGGGGVAGLYPNLTDDDWLWGGGMDKIQETLVNGRKGFMPAFGAVLKPEQLDDVAEYVLTLSDEAKSSEASERGKAIFQGQVGGCYYCHGADAKGVQSQGAANLTDKIWAIANVPAQKTLQDKKAVLTAFITNGVNNTRIMPAWKDRLSPTDIKLLAVYVHQLGGAK</sequence>
<dbReference type="PANTHER" id="PTHR33751:SF1">
    <property type="entry name" value="CBB3-TYPE CYTOCHROME C OXIDASE SUBUNIT FIXP"/>
    <property type="match status" value="1"/>
</dbReference>
<keyword evidence="17 19" id="KW-0406">Ion transport</keyword>
<evidence type="ECO:0000256" key="13">
    <source>
        <dbReference type="ARBA" id="ARBA00022982"/>
    </source>
</evidence>
<evidence type="ECO:0000256" key="7">
    <source>
        <dbReference type="ARBA" id="ARBA00022617"/>
    </source>
</evidence>
<dbReference type="GO" id="GO:1902600">
    <property type="term" value="P:proton transmembrane transport"/>
    <property type="evidence" value="ECO:0007669"/>
    <property type="project" value="UniProtKB-KW"/>
</dbReference>
<keyword evidence="14 22" id="KW-1133">Transmembrane helix</keyword>
<evidence type="ECO:0000256" key="12">
    <source>
        <dbReference type="ARBA" id="ARBA00022781"/>
    </source>
</evidence>
<evidence type="ECO:0000256" key="11">
    <source>
        <dbReference type="ARBA" id="ARBA00022737"/>
    </source>
</evidence>
<comment type="cofactor">
    <cofactor evidence="19 21">
        <name>heme c</name>
        <dbReference type="ChEBI" id="CHEBI:61717"/>
    </cofactor>
    <text evidence="19 21">Binds 2 heme C groups per subunit.</text>
</comment>
<evidence type="ECO:0000256" key="19">
    <source>
        <dbReference type="PIRNR" id="PIRNR000006"/>
    </source>
</evidence>
<dbReference type="InterPro" id="IPR008168">
    <property type="entry name" value="Cyt_C_IC"/>
</dbReference>
<comment type="subcellular location">
    <subcellularLocation>
        <location evidence="1 19">Cell inner membrane</location>
    </subcellularLocation>
</comment>
<dbReference type="GO" id="GO:0006119">
    <property type="term" value="P:oxidative phosphorylation"/>
    <property type="evidence" value="ECO:0007669"/>
    <property type="project" value="UniProtKB-UniPathway"/>
</dbReference>
<feature type="binding site" description="covalent" evidence="21">
    <location>
        <position position="236"/>
    </location>
    <ligand>
        <name>heme c</name>
        <dbReference type="ChEBI" id="CHEBI:61717"/>
        <label>2</label>
    </ligand>
</feature>
<dbReference type="AlphaFoldDB" id="A0A7U7GAP1"/>
<dbReference type="InterPro" id="IPR050597">
    <property type="entry name" value="Cytochrome_c_Oxidase_Subunit"/>
</dbReference>
<feature type="binding site" description="axial binding residue" evidence="20">
    <location>
        <position position="190"/>
    </location>
    <ligand>
        <name>heme c</name>
        <dbReference type="ChEBI" id="CHEBI:61717"/>
        <label>2</label>
    </ligand>
    <ligandPart>
        <name>Fe</name>
        <dbReference type="ChEBI" id="CHEBI:18248"/>
    </ligandPart>
</feature>
<dbReference type="Proteomes" id="UP000019184">
    <property type="component" value="Unassembled WGS sequence"/>
</dbReference>
<evidence type="ECO:0000259" key="23">
    <source>
        <dbReference type="PROSITE" id="PS51007"/>
    </source>
</evidence>
<keyword evidence="5 19" id="KW-1003">Cell membrane</keyword>
<dbReference type="GO" id="GO:0016491">
    <property type="term" value="F:oxidoreductase activity"/>
    <property type="evidence" value="ECO:0007669"/>
    <property type="project" value="UniProtKB-KW"/>
</dbReference>
<feature type="binding site" description="covalent" evidence="21">
    <location>
        <position position="146"/>
    </location>
    <ligand>
        <name>heme c</name>
        <dbReference type="ChEBI" id="CHEBI:61717"/>
        <label>1</label>
    </ligand>
</feature>
<reference evidence="24 25" key="1">
    <citation type="journal article" date="2014" name="ISME J.">
        <title>Candidatus Competibacter-lineage genomes retrieved from metagenomes reveal functional metabolic diversity.</title>
        <authorList>
            <person name="McIlroy S.J."/>
            <person name="Albertsen M."/>
            <person name="Andresen E.K."/>
            <person name="Saunders A.M."/>
            <person name="Kristiansen R."/>
            <person name="Stokholm-Bjerregaard M."/>
            <person name="Nielsen K.L."/>
            <person name="Nielsen P.H."/>
        </authorList>
    </citation>
    <scope>NUCLEOTIDE SEQUENCE [LARGE SCALE GENOMIC DNA]</scope>
    <source>
        <strain evidence="24 25">Run_B_J11</strain>
    </source>
</reference>
<comment type="subunit">
    <text evidence="19">Component of the cbb3-type cytochrome c oxidase.</text>
</comment>
<keyword evidence="8 19" id="KW-0679">Respiratory chain</keyword>
<keyword evidence="16 19" id="KW-0408">Iron</keyword>
<keyword evidence="25" id="KW-1185">Reference proteome</keyword>
<comment type="caution">
    <text evidence="24">The sequence shown here is derived from an EMBL/GenBank/DDBJ whole genome shotgun (WGS) entry which is preliminary data.</text>
</comment>
<dbReference type="Pfam" id="PF13442">
    <property type="entry name" value="Cytochrome_CBB3"/>
    <property type="match status" value="2"/>
</dbReference>
<dbReference type="RefSeq" id="WP_034432152.1">
    <property type="nucleotide sequence ID" value="NZ_CBTK010000113.1"/>
</dbReference>
<evidence type="ECO:0000256" key="15">
    <source>
        <dbReference type="ARBA" id="ARBA00023002"/>
    </source>
</evidence>
<evidence type="ECO:0000313" key="24">
    <source>
        <dbReference type="EMBL" id="CDH44960.1"/>
    </source>
</evidence>
<evidence type="ECO:0000256" key="21">
    <source>
        <dbReference type="PIRSR" id="PIRSR000006-2"/>
    </source>
</evidence>
<evidence type="ECO:0000256" key="16">
    <source>
        <dbReference type="ARBA" id="ARBA00023004"/>
    </source>
</evidence>
<evidence type="ECO:0000256" key="6">
    <source>
        <dbReference type="ARBA" id="ARBA00022519"/>
    </source>
</evidence>
<evidence type="ECO:0000256" key="5">
    <source>
        <dbReference type="ARBA" id="ARBA00022475"/>
    </source>
</evidence>
<gene>
    <name evidence="24" type="ORF">BN874_200030</name>
</gene>
<dbReference type="InterPro" id="IPR038414">
    <property type="entry name" value="CcoP_N_sf"/>
</dbReference>
<evidence type="ECO:0000256" key="22">
    <source>
        <dbReference type="SAM" id="Phobius"/>
    </source>
</evidence>
<feature type="binding site" description="axial binding residue" evidence="20">
    <location>
        <position position="150"/>
    </location>
    <ligand>
        <name>heme c</name>
        <dbReference type="ChEBI" id="CHEBI:61717"/>
        <label>1</label>
    </ligand>
    <ligandPart>
        <name>Fe</name>
        <dbReference type="ChEBI" id="CHEBI:18248"/>
    </ligandPart>
</feature>
<name>A0A7U7GAP1_9GAMM</name>
<protein>
    <recommendedName>
        <fullName evidence="19">Cbb3-type cytochrome c oxidase subunit</fullName>
    </recommendedName>
</protein>
<evidence type="ECO:0000256" key="4">
    <source>
        <dbReference type="ARBA" id="ARBA00022448"/>
    </source>
</evidence>
<keyword evidence="18 19" id="KW-0472">Membrane</keyword>
<dbReference type="PRINTS" id="PR00605">
    <property type="entry name" value="CYTCHROMECIC"/>
</dbReference>
<evidence type="ECO:0000256" key="10">
    <source>
        <dbReference type="ARBA" id="ARBA00022723"/>
    </source>
</evidence>
<feature type="binding site" description="axial binding residue" evidence="20">
    <location>
        <position position="292"/>
    </location>
    <ligand>
        <name>heme c</name>
        <dbReference type="ChEBI" id="CHEBI:61717"/>
        <label>1</label>
    </ligand>
    <ligandPart>
        <name>Fe</name>
        <dbReference type="ChEBI" id="CHEBI:18248"/>
    </ligandPart>
</feature>